<keyword evidence="1" id="KW-0812">Transmembrane</keyword>
<evidence type="ECO:0000313" key="4">
    <source>
        <dbReference type="Proteomes" id="UP000046155"/>
    </source>
</evidence>
<keyword evidence="1" id="KW-0472">Membrane</keyword>
<evidence type="ECO:0000313" key="2">
    <source>
        <dbReference type="EMBL" id="CEO88475.1"/>
    </source>
</evidence>
<dbReference type="Proteomes" id="UP000046155">
    <property type="component" value="Unassembled WGS sequence"/>
</dbReference>
<evidence type="ECO:0000313" key="3">
    <source>
        <dbReference type="EMBL" id="CEO88982.1"/>
    </source>
</evidence>
<organism evidence="3 4">
    <name type="scientific">Syntrophaceticus schinkii</name>
    <dbReference type="NCBI Taxonomy" id="499207"/>
    <lineage>
        <taxon>Bacteria</taxon>
        <taxon>Bacillati</taxon>
        <taxon>Bacillota</taxon>
        <taxon>Clostridia</taxon>
        <taxon>Thermoanaerobacterales</taxon>
        <taxon>Thermoanaerobacterales Family III. Incertae Sedis</taxon>
        <taxon>Syntrophaceticus</taxon>
    </lineage>
</organism>
<name>A0A0B7MMP1_9FIRM</name>
<protein>
    <submittedName>
        <fullName evidence="3">Uncharacterized protein</fullName>
    </submittedName>
</protein>
<sequence>MIIIAEKNDKRLMLEKEIAERCRIMDDPSYYSGPPLNKTDYICIACVSIVSIIGLIIGIASV</sequence>
<dbReference type="EMBL" id="CDRZ01000228">
    <property type="protein sequence ID" value="CEO88982.1"/>
    <property type="molecule type" value="Genomic_DNA"/>
</dbReference>
<keyword evidence="4" id="KW-1185">Reference proteome</keyword>
<feature type="transmembrane region" description="Helical" evidence="1">
    <location>
        <begin position="41"/>
        <end position="60"/>
    </location>
</feature>
<evidence type="ECO:0000256" key="1">
    <source>
        <dbReference type="SAM" id="Phobius"/>
    </source>
</evidence>
<dbReference type="EMBL" id="CDRZ01000103">
    <property type="protein sequence ID" value="CEO88475.1"/>
    <property type="molecule type" value="Genomic_DNA"/>
</dbReference>
<keyword evidence="1" id="KW-1133">Transmembrane helix</keyword>
<accession>A0A0B7MMP1</accession>
<proteinExistence type="predicted"/>
<dbReference type="AlphaFoldDB" id="A0A0B7MMP1"/>
<reference evidence="3 4" key="1">
    <citation type="submission" date="2015-01" db="EMBL/GenBank/DDBJ databases">
        <authorList>
            <person name="Manzoor Shahid"/>
            <person name="Zubair Saima"/>
        </authorList>
    </citation>
    <scope>NUCLEOTIDE SEQUENCE [LARGE SCALE GENOMIC DNA]</scope>
    <source>
        <strain evidence="3 4">Sp3</strain>
    </source>
</reference>
<gene>
    <name evidence="2" type="ORF">SSCH_1910001</name>
    <name evidence="3" type="ORF">SSCH_320014</name>
</gene>